<name>X1CEW5_9ZZZZ</name>
<keyword evidence="1" id="KW-0812">Transmembrane</keyword>
<evidence type="ECO:0000256" key="1">
    <source>
        <dbReference type="SAM" id="Phobius"/>
    </source>
</evidence>
<protein>
    <recommendedName>
        <fullName evidence="3">Endonuclease/exonuclease/phosphatase domain-containing protein</fullName>
    </recommendedName>
</protein>
<accession>X1CEW5</accession>
<keyword evidence="1" id="KW-0472">Membrane</keyword>
<comment type="caution">
    <text evidence="2">The sequence shown here is derived from an EMBL/GenBank/DDBJ whole genome shotgun (WGS) entry which is preliminary data.</text>
</comment>
<keyword evidence="1" id="KW-1133">Transmembrane helix</keyword>
<dbReference type="InterPro" id="IPR036691">
    <property type="entry name" value="Endo/exonu/phosph_ase_sf"/>
</dbReference>
<sequence length="156" mass="17911">MSKFTDRVVLILNILGAIAMLLAYLAPLVNPARMVIPALFGLAYPYLLMMHLAFLCYWLIRLKKEILISLIVVLLGWNHLNNLLPLNLRPSEIPVNTSQDRLLKALSYNVRGFDIFQWSKEPEAKKEIFKFLETQAPQLVCFQEYYTSSKSGQTHA</sequence>
<evidence type="ECO:0008006" key="3">
    <source>
        <dbReference type="Google" id="ProtNLM"/>
    </source>
</evidence>
<feature type="transmembrane region" description="Helical" evidence="1">
    <location>
        <begin position="38"/>
        <end position="59"/>
    </location>
</feature>
<gene>
    <name evidence="2" type="ORF">S01H4_44466</name>
</gene>
<evidence type="ECO:0000313" key="2">
    <source>
        <dbReference type="EMBL" id="GAG91637.1"/>
    </source>
</evidence>
<dbReference type="SUPFAM" id="SSF56219">
    <property type="entry name" value="DNase I-like"/>
    <property type="match status" value="1"/>
</dbReference>
<reference evidence="2" key="1">
    <citation type="journal article" date="2014" name="Front. Microbiol.">
        <title>High frequency of phylogenetically diverse reductive dehalogenase-homologous genes in deep subseafloor sedimentary metagenomes.</title>
        <authorList>
            <person name="Kawai M."/>
            <person name="Futagami T."/>
            <person name="Toyoda A."/>
            <person name="Takaki Y."/>
            <person name="Nishi S."/>
            <person name="Hori S."/>
            <person name="Arai W."/>
            <person name="Tsubouchi T."/>
            <person name="Morono Y."/>
            <person name="Uchiyama I."/>
            <person name="Ito T."/>
            <person name="Fujiyama A."/>
            <person name="Inagaki F."/>
            <person name="Takami H."/>
        </authorList>
    </citation>
    <scope>NUCLEOTIDE SEQUENCE</scope>
    <source>
        <strain evidence="2">Expedition CK06-06</strain>
    </source>
</reference>
<dbReference type="AlphaFoldDB" id="X1CEW5"/>
<dbReference type="EMBL" id="BART01024660">
    <property type="protein sequence ID" value="GAG91637.1"/>
    <property type="molecule type" value="Genomic_DNA"/>
</dbReference>
<feature type="transmembrane region" description="Helical" evidence="1">
    <location>
        <begin position="7"/>
        <end position="26"/>
    </location>
</feature>
<proteinExistence type="predicted"/>
<feature type="non-terminal residue" evidence="2">
    <location>
        <position position="156"/>
    </location>
</feature>
<dbReference type="Gene3D" id="3.60.10.10">
    <property type="entry name" value="Endonuclease/exonuclease/phosphatase"/>
    <property type="match status" value="1"/>
</dbReference>
<organism evidence="2">
    <name type="scientific">marine sediment metagenome</name>
    <dbReference type="NCBI Taxonomy" id="412755"/>
    <lineage>
        <taxon>unclassified sequences</taxon>
        <taxon>metagenomes</taxon>
        <taxon>ecological metagenomes</taxon>
    </lineage>
</organism>